<keyword evidence="1" id="KW-0175">Coiled coil</keyword>
<organism evidence="3 4">
    <name type="scientific">Podospora australis</name>
    <dbReference type="NCBI Taxonomy" id="1536484"/>
    <lineage>
        <taxon>Eukaryota</taxon>
        <taxon>Fungi</taxon>
        <taxon>Dikarya</taxon>
        <taxon>Ascomycota</taxon>
        <taxon>Pezizomycotina</taxon>
        <taxon>Sordariomycetes</taxon>
        <taxon>Sordariomycetidae</taxon>
        <taxon>Sordariales</taxon>
        <taxon>Podosporaceae</taxon>
        <taxon>Podospora</taxon>
    </lineage>
</organism>
<accession>A0AAN6WSH7</accession>
<feature type="coiled-coil region" evidence="1">
    <location>
        <begin position="406"/>
        <end position="433"/>
    </location>
</feature>
<proteinExistence type="predicted"/>
<feature type="coiled-coil region" evidence="1">
    <location>
        <begin position="167"/>
        <end position="213"/>
    </location>
</feature>
<reference evidence="3" key="2">
    <citation type="submission" date="2023-05" db="EMBL/GenBank/DDBJ databases">
        <authorList>
            <consortium name="Lawrence Berkeley National Laboratory"/>
            <person name="Steindorff A."/>
            <person name="Hensen N."/>
            <person name="Bonometti L."/>
            <person name="Westerberg I."/>
            <person name="Brannstrom I.O."/>
            <person name="Guillou S."/>
            <person name="Cros-Aarteil S."/>
            <person name="Calhoun S."/>
            <person name="Haridas S."/>
            <person name="Kuo A."/>
            <person name="Mondo S."/>
            <person name="Pangilinan J."/>
            <person name="Riley R."/>
            <person name="Labutti K."/>
            <person name="Andreopoulos B."/>
            <person name="Lipzen A."/>
            <person name="Chen C."/>
            <person name="Yanf M."/>
            <person name="Daum C."/>
            <person name="Ng V."/>
            <person name="Clum A."/>
            <person name="Ohm R."/>
            <person name="Martin F."/>
            <person name="Silar P."/>
            <person name="Natvig D."/>
            <person name="Lalanne C."/>
            <person name="Gautier V."/>
            <person name="Ament-Velasquez S.L."/>
            <person name="Kruys A."/>
            <person name="Hutchinson M.I."/>
            <person name="Powell A.J."/>
            <person name="Barry K."/>
            <person name="Miller A.N."/>
            <person name="Grigoriev I.V."/>
            <person name="Debuchy R."/>
            <person name="Gladieux P."/>
            <person name="Thoren M.H."/>
            <person name="Johannesson H."/>
        </authorList>
    </citation>
    <scope>NUCLEOTIDE SEQUENCE</scope>
    <source>
        <strain evidence="3">PSN309</strain>
    </source>
</reference>
<evidence type="ECO:0000313" key="3">
    <source>
        <dbReference type="EMBL" id="KAK4187166.1"/>
    </source>
</evidence>
<protein>
    <submittedName>
        <fullName evidence="3">Uncharacterized protein</fullName>
    </submittedName>
</protein>
<evidence type="ECO:0000313" key="4">
    <source>
        <dbReference type="Proteomes" id="UP001302126"/>
    </source>
</evidence>
<name>A0AAN6WSH7_9PEZI</name>
<keyword evidence="4" id="KW-1185">Reference proteome</keyword>
<evidence type="ECO:0000256" key="1">
    <source>
        <dbReference type="SAM" id="Coils"/>
    </source>
</evidence>
<feature type="region of interest" description="Disordered" evidence="2">
    <location>
        <begin position="269"/>
        <end position="298"/>
    </location>
</feature>
<comment type="caution">
    <text evidence="3">The sequence shown here is derived from an EMBL/GenBank/DDBJ whole genome shotgun (WGS) entry which is preliminary data.</text>
</comment>
<feature type="compositionally biased region" description="Basic residues" evidence="2">
    <location>
        <begin position="330"/>
        <end position="344"/>
    </location>
</feature>
<feature type="compositionally biased region" description="Low complexity" evidence="2">
    <location>
        <begin position="311"/>
        <end position="326"/>
    </location>
</feature>
<reference evidence="3" key="1">
    <citation type="journal article" date="2023" name="Mol. Phylogenet. Evol.">
        <title>Genome-scale phylogeny and comparative genomics of the fungal order Sordariales.</title>
        <authorList>
            <person name="Hensen N."/>
            <person name="Bonometti L."/>
            <person name="Westerberg I."/>
            <person name="Brannstrom I.O."/>
            <person name="Guillou S."/>
            <person name="Cros-Aarteil S."/>
            <person name="Calhoun S."/>
            <person name="Haridas S."/>
            <person name="Kuo A."/>
            <person name="Mondo S."/>
            <person name="Pangilinan J."/>
            <person name="Riley R."/>
            <person name="LaButti K."/>
            <person name="Andreopoulos B."/>
            <person name="Lipzen A."/>
            <person name="Chen C."/>
            <person name="Yan M."/>
            <person name="Daum C."/>
            <person name="Ng V."/>
            <person name="Clum A."/>
            <person name="Steindorff A."/>
            <person name="Ohm R.A."/>
            <person name="Martin F."/>
            <person name="Silar P."/>
            <person name="Natvig D.O."/>
            <person name="Lalanne C."/>
            <person name="Gautier V."/>
            <person name="Ament-Velasquez S.L."/>
            <person name="Kruys A."/>
            <person name="Hutchinson M.I."/>
            <person name="Powell A.J."/>
            <person name="Barry K."/>
            <person name="Miller A.N."/>
            <person name="Grigoriev I.V."/>
            <person name="Debuchy R."/>
            <person name="Gladieux P."/>
            <person name="Hiltunen Thoren M."/>
            <person name="Johannesson H."/>
        </authorList>
    </citation>
    <scope>NUCLEOTIDE SEQUENCE</scope>
    <source>
        <strain evidence="3">PSN309</strain>
    </source>
</reference>
<evidence type="ECO:0000256" key="2">
    <source>
        <dbReference type="SAM" id="MobiDB-lite"/>
    </source>
</evidence>
<feature type="region of interest" description="Disordered" evidence="2">
    <location>
        <begin position="311"/>
        <end position="351"/>
    </location>
</feature>
<gene>
    <name evidence="3" type="ORF">QBC35DRAFT_385541</name>
</gene>
<dbReference type="EMBL" id="MU864408">
    <property type="protein sequence ID" value="KAK4187166.1"/>
    <property type="molecule type" value="Genomic_DNA"/>
</dbReference>
<sequence>MVVIQEIIEPRCHALNLSDEQRCTAQATTNDGLFCKFHAKQCFGLYMGYKQRNLALDELAQNEPAYLRNSKVSLATQTFEGIQTQDELQEVHEYLFDQYILLGKVISARKLHHKHFYSLEMDYGHKVYLDKLVSTRHSVLCALENIEKRTAELLYDKEKWYGWVREVQDSEEKNREKEQKKVKLEAALFRRNKHEIEARLAAARKKEEKKRQEAYLEGVWRERVASESGSGSALEDNGSAWDPIEDVFDDDRGRYNDLIRHFLWIEPPELDPEAENPADPSSAGSVGGEATGKPAHGSDVSVAAADVAKGQVSEGNGNDNANDGEATAVQKKKVGKRGGKKKKMKALECPPGLTPEQYKKFKALLEPDKNRIESKEDIRKRLKEGVEKDYSHVSGPMMVGTAQNPAELYERTAAVKEEEIEQLISDISEIKELLFCRQVMRRSALLPAALRANSVEEFLADPSVSESDLRDLCLEVEIPSLQALRDACADFLRGDEPDDDDDEDDKQGKFSSAAEYIRHHFRYSKLEHNFYEGLSSISRRALRGSDEILEDIADDDNEHKDKKMKVRICGRNIWNHASQRSMARNGWLHFSIMAKDCQFPDAIALCRNWDEFFELNVLAMWQYFPASRWTGWTGNFWVEELMQMGFVPFHMDLSAHYQTTYNQLPSTSRKVIRRQSELVEARNYVCAYMKRNDPSTRRFIQYAMMRPGDHLILVRDGKTGRIITAPQDEHLWIARSRQGGIGFRVGQTMAHSGDDGWMIELAVDADFFDIAQEECEWEVNFTDCYEIYIWDFAPGNKATKMYHFIKECLSKAMRIRGNRDKFRHLKPILQTLMRESDTKRVRQIRPGEDVKSLYDELSGPNAQFWIRTTDGKMINTSEEVAPGMSPYLYYNDTDAAEDAILFEEELEGVPQNMPFVEITNPVQQLEASRMPLSLLNHTTGKLLDSMPPELERMLGLNKKEAAQDEDKANNPYVPGSEEFPFKAPPIWEQFHTPIAEGSFGPDRAKLLETLDFSSVRLRINMEELKDMASSQEIMERDRAYIFKDTFHLGDLEPGAQERHKESMKLIIGQQKYQSPHPEKHKDWAWFCMEVLDWINLKIHYADYVKDPMNPWPHRYILQDIVQAFMTMGLFFPTVEVTSIIQEYLTSDEGKAFKDSKIFDCASRGAVRPDIRSRVSCAYRPKSFWHTWDKEVYTGDNLYIDSFPWDWNMAIRPIIAKLYRAGMIGPACVEPHPDVVPGFATANTEEHRPEKLDLFIQFSNTDQFKRNLPPSFIDYKDWPELLPAARKFAAACKKTPRFALLRLWSAPHFYPLMMLLPMRRTASFLDPVGRAWEWKFIPKDLPMSEWSVHNTTMLRLGYLREQMMGLGPDFKTPIDKSRGRIWADPKYSAQDKFRHGHSEFDGRVLHRGDLILVMGEDEADLLKWCTAVTFAMQTKPWLREIDLWKSFINVDLDFLESLNEYWLD</sequence>
<dbReference type="Proteomes" id="UP001302126">
    <property type="component" value="Unassembled WGS sequence"/>
</dbReference>